<protein>
    <submittedName>
        <fullName evidence="5">PspC domain-containing protein</fullName>
    </submittedName>
</protein>
<dbReference type="Pfam" id="PF04024">
    <property type="entry name" value="PspC"/>
    <property type="match status" value="1"/>
</dbReference>
<feature type="region of interest" description="Disordered" evidence="1">
    <location>
        <begin position="197"/>
        <end position="222"/>
    </location>
</feature>
<sequence length="425" mass="43670">MLGAMNSTSGATRHLDGFEATVKDFWASRPRRPAQGRKIAGVAAGIGLRYGIDPIVIRVALVALTFFGGVGPAVYLLGWLFLPGTDDEVSPFESLLGHGGSATSKALTLLLCAACFPAFGLAFGGTWLDGGGLVGMALVVTALYLLHRGRGHLRRPDAAGAGTLGDRTAPEPGTRVDTATADWDALGASPLGWHLADPSTPVASAPPPEEPERPPRERPRRRRCVSKVTLVTLALAVIAGAVGTPLALTEAGWSLSLTAGIVLAILGAGMVTGAFVGGGRGLIWWAMPTAAVGLLLATVPVQDYSGGPGEISATPTSAEAVQQRYERTMGQIRLDLRHIADPDADVATTARVGAGDIEVLVPDTADVTFECSAHTGTADCLTRSSSGVARDRIAGSDDGTDGPGGQRIELVLDAGIGNVEVHRGG</sequence>
<evidence type="ECO:0000313" key="5">
    <source>
        <dbReference type="EMBL" id="GAA1207762.1"/>
    </source>
</evidence>
<proteinExistence type="predicted"/>
<dbReference type="Proteomes" id="UP001500467">
    <property type="component" value="Unassembled WGS sequence"/>
</dbReference>
<keyword evidence="6" id="KW-1185">Reference proteome</keyword>
<feature type="domain" description="Cell wall-active antibiotics response LiaF-like C-terminal" evidence="4">
    <location>
        <begin position="325"/>
        <end position="421"/>
    </location>
</feature>
<accession>A0ABN1VED0</accession>
<dbReference type="InterPro" id="IPR024425">
    <property type="entry name" value="LiaF-like_C"/>
</dbReference>
<comment type="caution">
    <text evidence="5">The sequence shown here is derived from an EMBL/GenBank/DDBJ whole genome shotgun (WGS) entry which is preliminary data.</text>
</comment>
<evidence type="ECO:0000259" key="3">
    <source>
        <dbReference type="Pfam" id="PF04024"/>
    </source>
</evidence>
<feature type="transmembrane region" description="Helical" evidence="2">
    <location>
        <begin position="55"/>
        <end position="82"/>
    </location>
</feature>
<evidence type="ECO:0000259" key="4">
    <source>
        <dbReference type="Pfam" id="PF09922"/>
    </source>
</evidence>
<feature type="transmembrane region" description="Helical" evidence="2">
    <location>
        <begin position="254"/>
        <end position="275"/>
    </location>
</feature>
<organism evidence="5 6">
    <name type="scientific">Prauserella alba</name>
    <dbReference type="NCBI Taxonomy" id="176898"/>
    <lineage>
        <taxon>Bacteria</taxon>
        <taxon>Bacillati</taxon>
        <taxon>Actinomycetota</taxon>
        <taxon>Actinomycetes</taxon>
        <taxon>Pseudonocardiales</taxon>
        <taxon>Pseudonocardiaceae</taxon>
        <taxon>Prauserella</taxon>
    </lineage>
</organism>
<feature type="transmembrane region" description="Helical" evidence="2">
    <location>
        <begin position="228"/>
        <end position="248"/>
    </location>
</feature>
<name>A0ABN1VED0_9PSEU</name>
<feature type="region of interest" description="Disordered" evidence="1">
    <location>
        <begin position="157"/>
        <end position="177"/>
    </location>
</feature>
<keyword evidence="2" id="KW-0472">Membrane</keyword>
<reference evidence="5 6" key="1">
    <citation type="journal article" date="2019" name="Int. J. Syst. Evol. Microbiol.">
        <title>The Global Catalogue of Microorganisms (GCM) 10K type strain sequencing project: providing services to taxonomists for standard genome sequencing and annotation.</title>
        <authorList>
            <consortium name="The Broad Institute Genomics Platform"/>
            <consortium name="The Broad Institute Genome Sequencing Center for Infectious Disease"/>
            <person name="Wu L."/>
            <person name="Ma J."/>
        </authorList>
    </citation>
    <scope>NUCLEOTIDE SEQUENCE [LARGE SCALE GENOMIC DNA]</scope>
    <source>
        <strain evidence="5 6">JCM 13022</strain>
    </source>
</reference>
<evidence type="ECO:0000256" key="1">
    <source>
        <dbReference type="SAM" id="MobiDB-lite"/>
    </source>
</evidence>
<dbReference type="Pfam" id="PF09922">
    <property type="entry name" value="LiaF-like_C"/>
    <property type="match status" value="1"/>
</dbReference>
<feature type="transmembrane region" description="Helical" evidence="2">
    <location>
        <begin position="127"/>
        <end position="146"/>
    </location>
</feature>
<evidence type="ECO:0000313" key="6">
    <source>
        <dbReference type="Proteomes" id="UP001500467"/>
    </source>
</evidence>
<gene>
    <name evidence="5" type="ORF">GCM10009675_29140</name>
</gene>
<dbReference type="InterPro" id="IPR007168">
    <property type="entry name" value="Phageshock_PspC_N"/>
</dbReference>
<feature type="domain" description="Phage shock protein PspC N-terminal" evidence="3">
    <location>
        <begin position="29"/>
        <end position="83"/>
    </location>
</feature>
<dbReference type="EMBL" id="BAAALM010000008">
    <property type="protein sequence ID" value="GAA1207762.1"/>
    <property type="molecule type" value="Genomic_DNA"/>
</dbReference>
<keyword evidence="2" id="KW-1133">Transmembrane helix</keyword>
<evidence type="ECO:0000256" key="2">
    <source>
        <dbReference type="SAM" id="Phobius"/>
    </source>
</evidence>
<keyword evidence="2" id="KW-0812">Transmembrane</keyword>